<dbReference type="Proteomes" id="UP000694865">
    <property type="component" value="Unplaced"/>
</dbReference>
<reference evidence="5" key="1">
    <citation type="submission" date="2025-08" db="UniProtKB">
        <authorList>
            <consortium name="RefSeq"/>
        </authorList>
    </citation>
    <scope>IDENTIFICATION</scope>
    <source>
        <tissue evidence="5">Testes</tissue>
    </source>
</reference>
<dbReference type="Gene3D" id="3.40.50.150">
    <property type="entry name" value="Vaccinia Virus protein VP39"/>
    <property type="match status" value="1"/>
</dbReference>
<organism evidence="4 5">
    <name type="scientific">Saccoglossus kowalevskii</name>
    <name type="common">Acorn worm</name>
    <dbReference type="NCBI Taxonomy" id="10224"/>
    <lineage>
        <taxon>Eukaryota</taxon>
        <taxon>Metazoa</taxon>
        <taxon>Hemichordata</taxon>
        <taxon>Enteropneusta</taxon>
        <taxon>Harrimaniidae</taxon>
        <taxon>Saccoglossus</taxon>
    </lineage>
</organism>
<name>A0ABM0GW27_SACKO</name>
<dbReference type="InterPro" id="IPR029063">
    <property type="entry name" value="SAM-dependent_MTases_sf"/>
</dbReference>
<feature type="domain" description="DNA methylase N-4/N-6" evidence="3">
    <location>
        <begin position="401"/>
        <end position="548"/>
    </location>
</feature>
<dbReference type="SUPFAM" id="SSF53335">
    <property type="entry name" value="S-adenosyl-L-methionine-dependent methyltransferases"/>
    <property type="match status" value="1"/>
</dbReference>
<dbReference type="InterPro" id="IPR002941">
    <property type="entry name" value="DNA_methylase_N4/N6"/>
</dbReference>
<evidence type="ECO:0000313" key="4">
    <source>
        <dbReference type="Proteomes" id="UP000694865"/>
    </source>
</evidence>
<sequence length="769" mass="87728">MGPGMFQIDTEVLQVKQQVRQPDAVFLKNLVTNMVEFADEAYQPLCVLVEDIESPGDFDKKKVNGYNYQVIGGQHCLLATKEIAKTMKYISDDRFKTRNCVVYAGLNSEQQRWLAVKHNSTGEYRHAITLKDKVEVCRRYRDEIPDKDKLKWKASCGLILTQKKGNQLLEVVCFLASLDDSTYKILEEIFQMHEEGALKKQKLKESSISKPDIPPYVFRTLRSLDSETVKSLLTDVRDRNTTISEFYKESQALYKISLVQKSFIQLMDLSSWDEVVEKYPSETTRENLVRFSSLSFRPTIPDVFVNYCQRLRIENSPVNQGETNAVFHGKNKTRSFVVEGSSMELDPEQLKKITGHLTGVDLVILDTPQDWRGKEIKSFFVTVKNVNVTARVSNYTMIVICEVDTIHVVKEQLKSAGYAKIDVAYTYIEDASSDTATLTNAIQPVVIGYWASDGKVKRNVLNIKEDSPISRHNFWRTQKPVLDKDGDGVIVNSQQKHVQFFKTLLDKFSYPNQWVLDACCGTGTAIVAAMACGRNCIGFDTDRRQVEHSIVNQPHLSTIVSYLRQSRVLNNCRLYPSRQLSAIYVKAEFSTIVDYIQADFSTIVDYIQAEFSTIVDYIQAEFSTIVDYVKAEFSTIVDYIQAEFSTIVDYIKAEFSTIVDYVKAKFSTIVDYVQADLSTIVDYIQAEFSTIVDYVKAEFLTIVDYVQAEFSTIVDYVQAEFSTIFDYVKAEFSTIVDYIKAEFSTIVDYIQAEFSTIVNILWAFSFGGD</sequence>
<evidence type="ECO:0000256" key="2">
    <source>
        <dbReference type="ARBA" id="ARBA00022679"/>
    </source>
</evidence>
<protein>
    <submittedName>
        <fullName evidence="5">Uncharacterized protein LOC100371633</fullName>
    </submittedName>
</protein>
<accession>A0ABM0GW27</accession>
<evidence type="ECO:0000313" key="5">
    <source>
        <dbReference type="RefSeq" id="XP_002738601.2"/>
    </source>
</evidence>
<evidence type="ECO:0000256" key="1">
    <source>
        <dbReference type="ARBA" id="ARBA00022603"/>
    </source>
</evidence>
<dbReference type="Pfam" id="PF01555">
    <property type="entry name" value="N6_N4_Mtase"/>
    <property type="match status" value="1"/>
</dbReference>
<keyword evidence="2" id="KW-0808">Transferase</keyword>
<dbReference type="RefSeq" id="XP_002738601.2">
    <property type="nucleotide sequence ID" value="XM_002738555.2"/>
</dbReference>
<dbReference type="GeneID" id="100371633"/>
<gene>
    <name evidence="5" type="primary">LOC100371633</name>
</gene>
<evidence type="ECO:0000259" key="3">
    <source>
        <dbReference type="Pfam" id="PF01555"/>
    </source>
</evidence>
<keyword evidence="1" id="KW-0489">Methyltransferase</keyword>
<proteinExistence type="predicted"/>
<keyword evidence="4" id="KW-1185">Reference proteome</keyword>